<dbReference type="Pfam" id="PF03959">
    <property type="entry name" value="FSH1"/>
    <property type="match status" value="1"/>
</dbReference>
<dbReference type="Proteomes" id="UP000652761">
    <property type="component" value="Unassembled WGS sequence"/>
</dbReference>
<feature type="region of interest" description="Disordered" evidence="1">
    <location>
        <begin position="98"/>
        <end position="117"/>
    </location>
</feature>
<evidence type="ECO:0000256" key="1">
    <source>
        <dbReference type="SAM" id="MobiDB-lite"/>
    </source>
</evidence>
<comment type="caution">
    <text evidence="3">The sequence shown here is derived from an EMBL/GenBank/DDBJ whole genome shotgun (WGS) entry which is preliminary data.</text>
</comment>
<gene>
    <name evidence="3" type="ORF">Taro_044472</name>
</gene>
<proteinExistence type="predicted"/>
<protein>
    <recommendedName>
        <fullName evidence="2">Serine hydrolase domain-containing protein</fullName>
    </recommendedName>
</protein>
<dbReference type="AlphaFoldDB" id="A0A843X2T2"/>
<sequence>MYKYQGKILQQHPPMKLFVSISGSKLRDPNICDVAYREPIQVSSVHLIGEKDWLKQPGEELAAAFDNPLVLRHPKGHTVPRLDETAVKQLKEWTKGILQGGAGGSKEAQLRMENPLL</sequence>
<evidence type="ECO:0000259" key="2">
    <source>
        <dbReference type="Pfam" id="PF03959"/>
    </source>
</evidence>
<evidence type="ECO:0000313" key="4">
    <source>
        <dbReference type="Proteomes" id="UP000652761"/>
    </source>
</evidence>
<keyword evidence="4" id="KW-1185">Reference proteome</keyword>
<accession>A0A843X2T2</accession>
<dbReference type="PANTHER" id="PTHR22778:SF55">
    <property type="entry name" value="ESTERASE C25G4.2-LIKE"/>
    <property type="match status" value="1"/>
</dbReference>
<reference evidence="3" key="1">
    <citation type="submission" date="2017-07" db="EMBL/GenBank/DDBJ databases">
        <title>Taro Niue Genome Assembly and Annotation.</title>
        <authorList>
            <person name="Atibalentja N."/>
            <person name="Keating K."/>
            <person name="Fields C.J."/>
        </authorList>
    </citation>
    <scope>NUCLEOTIDE SEQUENCE</scope>
    <source>
        <strain evidence="3">Niue_2</strain>
        <tissue evidence="3">Leaf</tissue>
    </source>
</reference>
<feature type="domain" description="Serine hydrolase" evidence="2">
    <location>
        <begin position="7"/>
        <end position="86"/>
    </location>
</feature>
<dbReference type="PANTHER" id="PTHR22778">
    <property type="entry name" value="OVARIAN CANCER GENE-2 PROTEIN-RELATED"/>
    <property type="match status" value="1"/>
</dbReference>
<dbReference type="Gene3D" id="3.40.50.1820">
    <property type="entry name" value="alpha/beta hydrolase"/>
    <property type="match status" value="1"/>
</dbReference>
<dbReference type="EMBL" id="NMUH01005017">
    <property type="protein sequence ID" value="MQM11565.1"/>
    <property type="molecule type" value="Genomic_DNA"/>
</dbReference>
<name>A0A843X2T2_COLES</name>
<organism evidence="3 4">
    <name type="scientific">Colocasia esculenta</name>
    <name type="common">Wild taro</name>
    <name type="synonym">Arum esculentum</name>
    <dbReference type="NCBI Taxonomy" id="4460"/>
    <lineage>
        <taxon>Eukaryota</taxon>
        <taxon>Viridiplantae</taxon>
        <taxon>Streptophyta</taxon>
        <taxon>Embryophyta</taxon>
        <taxon>Tracheophyta</taxon>
        <taxon>Spermatophyta</taxon>
        <taxon>Magnoliopsida</taxon>
        <taxon>Liliopsida</taxon>
        <taxon>Araceae</taxon>
        <taxon>Aroideae</taxon>
        <taxon>Colocasieae</taxon>
        <taxon>Colocasia</taxon>
    </lineage>
</organism>
<dbReference type="InterPro" id="IPR029058">
    <property type="entry name" value="AB_hydrolase_fold"/>
</dbReference>
<evidence type="ECO:0000313" key="3">
    <source>
        <dbReference type="EMBL" id="MQM11565.1"/>
    </source>
</evidence>
<dbReference type="InterPro" id="IPR005645">
    <property type="entry name" value="FSH-like_dom"/>
</dbReference>